<evidence type="ECO:0000259" key="3">
    <source>
        <dbReference type="PROSITE" id="PS51462"/>
    </source>
</evidence>
<dbReference type="SUPFAM" id="SSF55811">
    <property type="entry name" value="Nudix"/>
    <property type="match status" value="1"/>
</dbReference>
<feature type="domain" description="Nudix hydrolase" evidence="3">
    <location>
        <begin position="23"/>
        <end position="187"/>
    </location>
</feature>
<dbReference type="PROSITE" id="PS51462">
    <property type="entry name" value="NUDIX"/>
    <property type="match status" value="1"/>
</dbReference>
<dbReference type="InterPro" id="IPR015797">
    <property type="entry name" value="NUDIX_hydrolase-like_dom_sf"/>
</dbReference>
<dbReference type="InterPro" id="IPR020084">
    <property type="entry name" value="NUDIX_hydrolase_CS"/>
</dbReference>
<dbReference type="GO" id="GO:0016787">
    <property type="term" value="F:hydrolase activity"/>
    <property type="evidence" value="ECO:0007669"/>
    <property type="project" value="UniProtKB-KW"/>
</dbReference>
<gene>
    <name evidence="4" type="ORF">B0H63DRAFT_444438</name>
</gene>
<evidence type="ECO:0000313" key="5">
    <source>
        <dbReference type="Proteomes" id="UP001285441"/>
    </source>
</evidence>
<dbReference type="InterPro" id="IPR000086">
    <property type="entry name" value="NUDIX_hydrolase_dom"/>
</dbReference>
<dbReference type="GO" id="GO:0000932">
    <property type="term" value="C:P-body"/>
    <property type="evidence" value="ECO:0007669"/>
    <property type="project" value="TreeGrafter"/>
</dbReference>
<comment type="caution">
    <text evidence="4">The sequence shown here is derived from an EMBL/GenBank/DDBJ whole genome shotgun (WGS) entry which is preliminary data.</text>
</comment>
<dbReference type="Proteomes" id="UP001285441">
    <property type="component" value="Unassembled WGS sequence"/>
</dbReference>
<accession>A0AAE0P6G0</accession>
<dbReference type="PANTHER" id="PTHR23114:SF22">
    <property type="entry name" value="NUDIX HYDROLASE DOMAIN-CONTAINING PROTEIN"/>
    <property type="match status" value="1"/>
</dbReference>
<dbReference type="EMBL" id="JAULSW010000001">
    <property type="protein sequence ID" value="KAK3394263.1"/>
    <property type="molecule type" value="Genomic_DNA"/>
</dbReference>
<dbReference type="Gene3D" id="3.90.79.10">
    <property type="entry name" value="Nucleoside Triphosphate Pyrophosphohydrolase"/>
    <property type="match status" value="1"/>
</dbReference>
<evidence type="ECO:0000256" key="1">
    <source>
        <dbReference type="ARBA" id="ARBA00022801"/>
    </source>
</evidence>
<protein>
    <submittedName>
        <fullName evidence="4">NUDIX hydrolase domain-like protein</fullName>
    </submittedName>
</protein>
<reference evidence="4" key="1">
    <citation type="journal article" date="2023" name="Mol. Phylogenet. Evol.">
        <title>Genome-scale phylogeny and comparative genomics of the fungal order Sordariales.</title>
        <authorList>
            <person name="Hensen N."/>
            <person name="Bonometti L."/>
            <person name="Westerberg I."/>
            <person name="Brannstrom I.O."/>
            <person name="Guillou S."/>
            <person name="Cros-Aarteil S."/>
            <person name="Calhoun S."/>
            <person name="Haridas S."/>
            <person name="Kuo A."/>
            <person name="Mondo S."/>
            <person name="Pangilinan J."/>
            <person name="Riley R."/>
            <person name="LaButti K."/>
            <person name="Andreopoulos B."/>
            <person name="Lipzen A."/>
            <person name="Chen C."/>
            <person name="Yan M."/>
            <person name="Daum C."/>
            <person name="Ng V."/>
            <person name="Clum A."/>
            <person name="Steindorff A."/>
            <person name="Ohm R.A."/>
            <person name="Martin F."/>
            <person name="Silar P."/>
            <person name="Natvig D.O."/>
            <person name="Lalanne C."/>
            <person name="Gautier V."/>
            <person name="Ament-Velasquez S.L."/>
            <person name="Kruys A."/>
            <person name="Hutchinson M.I."/>
            <person name="Powell A.J."/>
            <person name="Barry K."/>
            <person name="Miller A.N."/>
            <person name="Grigoriev I.V."/>
            <person name="Debuchy R."/>
            <person name="Gladieux P."/>
            <person name="Hiltunen Thoren M."/>
            <person name="Johannesson H."/>
        </authorList>
    </citation>
    <scope>NUCLEOTIDE SEQUENCE</scope>
    <source>
        <strain evidence="4">CBS 232.78</strain>
    </source>
</reference>
<keyword evidence="1 4" id="KW-0378">Hydrolase</keyword>
<dbReference type="AlphaFoldDB" id="A0AAE0P6G0"/>
<organism evidence="4 5">
    <name type="scientific">Podospora didyma</name>
    <dbReference type="NCBI Taxonomy" id="330526"/>
    <lineage>
        <taxon>Eukaryota</taxon>
        <taxon>Fungi</taxon>
        <taxon>Dikarya</taxon>
        <taxon>Ascomycota</taxon>
        <taxon>Pezizomycotina</taxon>
        <taxon>Sordariomycetes</taxon>
        <taxon>Sordariomycetidae</taxon>
        <taxon>Sordariales</taxon>
        <taxon>Podosporaceae</taxon>
        <taxon>Podospora</taxon>
    </lineage>
</organism>
<dbReference type="Pfam" id="PF00293">
    <property type="entry name" value="NUDIX"/>
    <property type="match status" value="1"/>
</dbReference>
<reference evidence="4" key="2">
    <citation type="submission" date="2023-06" db="EMBL/GenBank/DDBJ databases">
        <authorList>
            <consortium name="Lawrence Berkeley National Laboratory"/>
            <person name="Haridas S."/>
            <person name="Hensen N."/>
            <person name="Bonometti L."/>
            <person name="Westerberg I."/>
            <person name="Brannstrom I.O."/>
            <person name="Guillou S."/>
            <person name="Cros-Aarteil S."/>
            <person name="Calhoun S."/>
            <person name="Kuo A."/>
            <person name="Mondo S."/>
            <person name="Pangilinan J."/>
            <person name="Riley R."/>
            <person name="LaButti K."/>
            <person name="Andreopoulos B."/>
            <person name="Lipzen A."/>
            <person name="Chen C."/>
            <person name="Yanf M."/>
            <person name="Daum C."/>
            <person name="Ng V."/>
            <person name="Clum A."/>
            <person name="Steindorff A."/>
            <person name="Ohm R."/>
            <person name="Martin F."/>
            <person name="Silar P."/>
            <person name="Natvig D."/>
            <person name="Lalanne C."/>
            <person name="Gautier V."/>
            <person name="Ament-velasquez S.L."/>
            <person name="Kruys A."/>
            <person name="Hutchinson M.I."/>
            <person name="Powell A.J."/>
            <person name="Barry K."/>
            <person name="Miller A.N."/>
            <person name="Grigoriev I.V."/>
            <person name="Debuchy R."/>
            <person name="Gladieux P."/>
            <person name="Thoren M.H."/>
            <person name="Johannesson H."/>
        </authorList>
    </citation>
    <scope>NUCLEOTIDE SEQUENCE</scope>
    <source>
        <strain evidence="4">CBS 232.78</strain>
    </source>
</reference>
<sequence length="200" mass="22107">MAVDTLVWLQDIDTSMEFRPADSLVMSCGTVTLDLDRGKVLLVWNRKYQIFQLPKGRRNIDESMLSAAVRETYEETGFRVRPLQLDIATRATPPNAGDGSASHQNPNITEGHPSTEFIGACLYPDPDSDLPALKTVYFFAATADSSATPESGTQEPWENLTPFWIHISEAPMKLRFRGEIAAVRKALGDVQKTGYVISSA</sequence>
<feature type="region of interest" description="Disordered" evidence="2">
    <location>
        <begin position="90"/>
        <end position="110"/>
    </location>
</feature>
<dbReference type="PANTHER" id="PTHR23114">
    <property type="entry name" value="M7GPPPN-MRNA HYDROLASE"/>
    <property type="match status" value="1"/>
</dbReference>
<keyword evidence="5" id="KW-1185">Reference proteome</keyword>
<dbReference type="PROSITE" id="PS00893">
    <property type="entry name" value="NUDIX_BOX"/>
    <property type="match status" value="1"/>
</dbReference>
<proteinExistence type="predicted"/>
<evidence type="ECO:0000313" key="4">
    <source>
        <dbReference type="EMBL" id="KAK3394263.1"/>
    </source>
</evidence>
<evidence type="ECO:0000256" key="2">
    <source>
        <dbReference type="SAM" id="MobiDB-lite"/>
    </source>
</evidence>
<name>A0AAE0P6G0_9PEZI</name>
<dbReference type="GO" id="GO:0000290">
    <property type="term" value="P:deadenylation-dependent decapping of nuclear-transcribed mRNA"/>
    <property type="evidence" value="ECO:0007669"/>
    <property type="project" value="TreeGrafter"/>
</dbReference>